<dbReference type="EMBL" id="VSRR010002212">
    <property type="protein sequence ID" value="MPC30212.1"/>
    <property type="molecule type" value="Genomic_DNA"/>
</dbReference>
<evidence type="ECO:0000313" key="2">
    <source>
        <dbReference type="Proteomes" id="UP000324222"/>
    </source>
</evidence>
<accession>A0A5B7E8A3</accession>
<protein>
    <submittedName>
        <fullName evidence="1">Uncharacterized protein</fullName>
    </submittedName>
</protein>
<dbReference type="Proteomes" id="UP000324222">
    <property type="component" value="Unassembled WGS sequence"/>
</dbReference>
<name>A0A5B7E8A3_PORTR</name>
<organism evidence="1 2">
    <name type="scientific">Portunus trituberculatus</name>
    <name type="common">Swimming crab</name>
    <name type="synonym">Neptunus trituberculatus</name>
    <dbReference type="NCBI Taxonomy" id="210409"/>
    <lineage>
        <taxon>Eukaryota</taxon>
        <taxon>Metazoa</taxon>
        <taxon>Ecdysozoa</taxon>
        <taxon>Arthropoda</taxon>
        <taxon>Crustacea</taxon>
        <taxon>Multicrustacea</taxon>
        <taxon>Malacostraca</taxon>
        <taxon>Eumalacostraca</taxon>
        <taxon>Eucarida</taxon>
        <taxon>Decapoda</taxon>
        <taxon>Pleocyemata</taxon>
        <taxon>Brachyura</taxon>
        <taxon>Eubrachyura</taxon>
        <taxon>Portunoidea</taxon>
        <taxon>Portunidae</taxon>
        <taxon>Portuninae</taxon>
        <taxon>Portunus</taxon>
    </lineage>
</organism>
<sequence length="137" mass="13949">MSLRPGDLRLGPPICSACTMAFTSPRLNSPPLPCSPCGTCGTGTALGVLMPAASRSADRARPCELSREREAAAATLAWASRISSSCPTVGSWSPLRARTDPIPEYSLAATRSSVLSQADLGLSGTADASNAAVARSG</sequence>
<reference evidence="1 2" key="1">
    <citation type="submission" date="2019-05" db="EMBL/GenBank/DDBJ databases">
        <title>Another draft genome of Portunus trituberculatus and its Hox gene families provides insights of decapod evolution.</title>
        <authorList>
            <person name="Jeong J.-H."/>
            <person name="Song I."/>
            <person name="Kim S."/>
            <person name="Choi T."/>
            <person name="Kim D."/>
            <person name="Ryu S."/>
            <person name="Kim W."/>
        </authorList>
    </citation>
    <scope>NUCLEOTIDE SEQUENCE [LARGE SCALE GENOMIC DNA]</scope>
    <source>
        <tissue evidence="1">Muscle</tissue>
    </source>
</reference>
<comment type="caution">
    <text evidence="1">The sequence shown here is derived from an EMBL/GenBank/DDBJ whole genome shotgun (WGS) entry which is preliminary data.</text>
</comment>
<dbReference type="AlphaFoldDB" id="A0A5B7E8A3"/>
<proteinExistence type="predicted"/>
<evidence type="ECO:0000313" key="1">
    <source>
        <dbReference type="EMBL" id="MPC30212.1"/>
    </source>
</evidence>
<keyword evidence="2" id="KW-1185">Reference proteome</keyword>
<gene>
    <name evidence="1" type="ORF">E2C01_023471</name>
</gene>